<dbReference type="SMART" id="SM00829">
    <property type="entry name" value="PKS_ER"/>
    <property type="match status" value="1"/>
</dbReference>
<dbReference type="SUPFAM" id="SSF51735">
    <property type="entry name" value="NAD(P)-binding Rossmann-fold domains"/>
    <property type="match status" value="1"/>
</dbReference>
<evidence type="ECO:0000256" key="5">
    <source>
        <dbReference type="RuleBase" id="RU361277"/>
    </source>
</evidence>
<dbReference type="InterPro" id="IPR020843">
    <property type="entry name" value="ER"/>
</dbReference>
<dbReference type="InterPro" id="IPR013154">
    <property type="entry name" value="ADH-like_N"/>
</dbReference>
<evidence type="ECO:0000313" key="8">
    <source>
        <dbReference type="Proteomes" id="UP000275865"/>
    </source>
</evidence>
<dbReference type="PANTHER" id="PTHR43401">
    <property type="entry name" value="L-THREONINE 3-DEHYDROGENASE"/>
    <property type="match status" value="1"/>
</dbReference>
<dbReference type="GO" id="GO:0008270">
    <property type="term" value="F:zinc ion binding"/>
    <property type="evidence" value="ECO:0007669"/>
    <property type="project" value="InterPro"/>
</dbReference>
<dbReference type="PANTHER" id="PTHR43401:SF5">
    <property type="entry name" value="ALCOHOL DEHYDROGENASE-RELATED"/>
    <property type="match status" value="1"/>
</dbReference>
<keyword evidence="4" id="KW-0560">Oxidoreductase</keyword>
<comment type="cofactor">
    <cofactor evidence="1 5">
        <name>Zn(2+)</name>
        <dbReference type="ChEBI" id="CHEBI:29105"/>
    </cofactor>
</comment>
<dbReference type="Gene3D" id="3.40.50.720">
    <property type="entry name" value="NAD(P)-binding Rossmann-like Domain"/>
    <property type="match status" value="1"/>
</dbReference>
<protein>
    <submittedName>
        <fullName evidence="7">Alcohol dehydrogenase</fullName>
    </submittedName>
</protein>
<dbReference type="InterPro" id="IPR050129">
    <property type="entry name" value="Zn_alcohol_dh"/>
</dbReference>
<keyword evidence="2 5" id="KW-0479">Metal-binding</keyword>
<dbReference type="Pfam" id="PF08240">
    <property type="entry name" value="ADH_N"/>
    <property type="match status" value="1"/>
</dbReference>
<evidence type="ECO:0000256" key="2">
    <source>
        <dbReference type="ARBA" id="ARBA00022723"/>
    </source>
</evidence>
<dbReference type="InterPro" id="IPR011032">
    <property type="entry name" value="GroES-like_sf"/>
</dbReference>
<comment type="similarity">
    <text evidence="5">Belongs to the zinc-containing alcohol dehydrogenase family.</text>
</comment>
<dbReference type="SUPFAM" id="SSF50129">
    <property type="entry name" value="GroES-like"/>
    <property type="match status" value="1"/>
</dbReference>
<evidence type="ECO:0000259" key="6">
    <source>
        <dbReference type="SMART" id="SM00829"/>
    </source>
</evidence>
<dbReference type="InterPro" id="IPR013149">
    <property type="entry name" value="ADH-like_C"/>
</dbReference>
<name>A0A3A9XZ79_9ACTN</name>
<dbReference type="EMBL" id="RAZT01000009">
    <property type="protein sequence ID" value="RKN30481.1"/>
    <property type="molecule type" value="Genomic_DNA"/>
</dbReference>
<organism evidence="7 8">
    <name type="scientific">Micromonospora musae</name>
    <dbReference type="NCBI Taxonomy" id="1894970"/>
    <lineage>
        <taxon>Bacteria</taxon>
        <taxon>Bacillati</taxon>
        <taxon>Actinomycetota</taxon>
        <taxon>Actinomycetes</taxon>
        <taxon>Micromonosporales</taxon>
        <taxon>Micromonosporaceae</taxon>
        <taxon>Micromonospora</taxon>
    </lineage>
</organism>
<keyword evidence="3 5" id="KW-0862">Zinc</keyword>
<dbReference type="GO" id="GO:0016491">
    <property type="term" value="F:oxidoreductase activity"/>
    <property type="evidence" value="ECO:0007669"/>
    <property type="project" value="UniProtKB-KW"/>
</dbReference>
<dbReference type="Proteomes" id="UP000275865">
    <property type="component" value="Unassembled WGS sequence"/>
</dbReference>
<dbReference type="RefSeq" id="WP_120689693.1">
    <property type="nucleotide sequence ID" value="NZ_RAZT01000009.1"/>
</dbReference>
<dbReference type="InterPro" id="IPR002328">
    <property type="entry name" value="ADH_Zn_CS"/>
</dbReference>
<reference evidence="7 8" key="1">
    <citation type="submission" date="2018-09" db="EMBL/GenBank/DDBJ databases">
        <title>Micromonospora sp. nov. MS1-9, isolated from a root of Musa sp.</title>
        <authorList>
            <person name="Kuncharoen N."/>
            <person name="Kudo T."/>
            <person name="Ohkuma M."/>
            <person name="Yuki M."/>
            <person name="Tanasupawat S."/>
        </authorList>
    </citation>
    <scope>NUCLEOTIDE SEQUENCE [LARGE SCALE GENOMIC DNA]</scope>
    <source>
        <strain evidence="7 8">MS1-9</strain>
    </source>
</reference>
<dbReference type="CDD" id="cd08234">
    <property type="entry name" value="threonine_DH_like"/>
    <property type="match status" value="1"/>
</dbReference>
<evidence type="ECO:0000256" key="3">
    <source>
        <dbReference type="ARBA" id="ARBA00022833"/>
    </source>
</evidence>
<dbReference type="AlphaFoldDB" id="A0A3A9XZ79"/>
<sequence length="345" mass="36064">MKAAVIVTPGQISIESVPDPTPGPRDVVVQVAGCGICGTDLHILDGEFAPAYPIVPGHEFAGTVVAAGRDVTEVRVGDAVAVDPSLHCGECYQCRRARGNLCERWAAIGVTVSGGAAEFAVAPVKNCFPLPEGVAPVDAALIEPLSCAVRGFDVLPRRLGDHYLIYGAGTMGLMMLELAKRCGAASVSVVDPNPARLATAVRLGCSASAPSAAELTRARGWDVVIDCTGVQAAIDDGLGRVAPAGTFLQFGVSEYRTRATIEPYRIYNQEITVTGSMAVLHSFERAGELFAAGILDPEVFISHRFPLESYAEAIAQFRAGVGRKIEIVGLGEAAREPVSAQVGHA</sequence>
<evidence type="ECO:0000256" key="1">
    <source>
        <dbReference type="ARBA" id="ARBA00001947"/>
    </source>
</evidence>
<dbReference type="Pfam" id="PF00107">
    <property type="entry name" value="ADH_zinc_N"/>
    <property type="match status" value="1"/>
</dbReference>
<evidence type="ECO:0000313" key="7">
    <source>
        <dbReference type="EMBL" id="RKN30481.1"/>
    </source>
</evidence>
<dbReference type="Gene3D" id="3.90.180.10">
    <property type="entry name" value="Medium-chain alcohol dehydrogenases, catalytic domain"/>
    <property type="match status" value="1"/>
</dbReference>
<comment type="caution">
    <text evidence="7">The sequence shown here is derived from an EMBL/GenBank/DDBJ whole genome shotgun (WGS) entry which is preliminary data.</text>
</comment>
<evidence type="ECO:0000256" key="4">
    <source>
        <dbReference type="ARBA" id="ARBA00023002"/>
    </source>
</evidence>
<dbReference type="PROSITE" id="PS00059">
    <property type="entry name" value="ADH_ZINC"/>
    <property type="match status" value="1"/>
</dbReference>
<dbReference type="InterPro" id="IPR036291">
    <property type="entry name" value="NAD(P)-bd_dom_sf"/>
</dbReference>
<accession>A0A3A9XZ79</accession>
<gene>
    <name evidence="7" type="ORF">D7044_18830</name>
</gene>
<proteinExistence type="inferred from homology"/>
<feature type="domain" description="Enoyl reductase (ER)" evidence="6">
    <location>
        <begin position="10"/>
        <end position="327"/>
    </location>
</feature>